<feature type="transmembrane region" description="Helical" evidence="1">
    <location>
        <begin position="12"/>
        <end position="34"/>
    </location>
</feature>
<evidence type="ECO:0008006" key="3">
    <source>
        <dbReference type="Google" id="ProtNLM"/>
    </source>
</evidence>
<dbReference type="InterPro" id="IPR012902">
    <property type="entry name" value="N_methyl_site"/>
</dbReference>
<keyword evidence="1" id="KW-0472">Membrane</keyword>
<dbReference type="Proteomes" id="UP000886289">
    <property type="component" value="Unassembled WGS sequence"/>
</dbReference>
<protein>
    <recommendedName>
        <fullName evidence="3">Prepilin-type N-terminal cleavage/methylation domain-containing protein</fullName>
    </recommendedName>
</protein>
<organism evidence="2">
    <name type="scientific">Desulfofervidus auxilii</name>
    <dbReference type="NCBI Taxonomy" id="1621989"/>
    <lineage>
        <taxon>Bacteria</taxon>
        <taxon>Pseudomonadati</taxon>
        <taxon>Thermodesulfobacteriota</taxon>
        <taxon>Candidatus Desulfofervidia</taxon>
        <taxon>Candidatus Desulfofervidales</taxon>
        <taxon>Candidatus Desulfofervidaceae</taxon>
        <taxon>Candidatus Desulfofervidus</taxon>
    </lineage>
</organism>
<dbReference type="Pfam" id="PF07963">
    <property type="entry name" value="N_methyl"/>
    <property type="match status" value="1"/>
</dbReference>
<accession>A0A7C0Y6C6</accession>
<evidence type="ECO:0000313" key="2">
    <source>
        <dbReference type="EMBL" id="HDD44789.1"/>
    </source>
</evidence>
<reference evidence="2" key="1">
    <citation type="journal article" date="2020" name="mSystems">
        <title>Genome- and Community-Level Interaction Insights into Carbon Utilization and Element Cycling Functions of Hydrothermarchaeota in Hydrothermal Sediment.</title>
        <authorList>
            <person name="Zhou Z."/>
            <person name="Liu Y."/>
            <person name="Xu W."/>
            <person name="Pan J."/>
            <person name="Luo Z.H."/>
            <person name="Li M."/>
        </authorList>
    </citation>
    <scope>NUCLEOTIDE SEQUENCE [LARGE SCALE GENOMIC DNA]</scope>
    <source>
        <strain evidence="2">HyVt-233</strain>
    </source>
</reference>
<sequence length="188" mass="21824">MRFNKGFTLLELLLAMSLSTLVILTLALALRFSLGMWWKGIGSQEEEIDFFKITHLLEKQLKYISTFRIFHTRGLFIGEEDNFCFVTNYSLLTANKAAPVLVKYELENGKIFYREIPFTYADKIETSLKALDNTKPIELKIPLTWHCVYYEGGGAKNNWPKEKNNLPEAIEIKANLKGKIYKFLFPLR</sequence>
<dbReference type="EMBL" id="DRBS01000300">
    <property type="protein sequence ID" value="HDD44789.1"/>
    <property type="molecule type" value="Genomic_DNA"/>
</dbReference>
<name>A0A7C0Y6C6_DESA2</name>
<dbReference type="PROSITE" id="PS00409">
    <property type="entry name" value="PROKAR_NTER_METHYL"/>
    <property type="match status" value="1"/>
</dbReference>
<gene>
    <name evidence="2" type="ORF">ENG63_08035</name>
</gene>
<keyword evidence="1" id="KW-1133">Transmembrane helix</keyword>
<evidence type="ECO:0000256" key="1">
    <source>
        <dbReference type="SAM" id="Phobius"/>
    </source>
</evidence>
<comment type="caution">
    <text evidence="2">The sequence shown here is derived from an EMBL/GenBank/DDBJ whole genome shotgun (WGS) entry which is preliminary data.</text>
</comment>
<dbReference type="AlphaFoldDB" id="A0A7C0Y6C6"/>
<keyword evidence="1" id="KW-0812">Transmembrane</keyword>
<proteinExistence type="predicted"/>